<feature type="chain" id="PRO_5030005830" description="GlcG protein" evidence="1">
    <location>
        <begin position="24"/>
        <end position="161"/>
    </location>
</feature>
<keyword evidence="5" id="KW-1185">Reference proteome</keyword>
<feature type="signal peptide" evidence="1">
    <location>
        <begin position="1"/>
        <end position="23"/>
    </location>
</feature>
<dbReference type="AlphaFoldDB" id="A0A0D6N7H8"/>
<dbReference type="SUPFAM" id="SSF143744">
    <property type="entry name" value="GlcG-like"/>
    <property type="match status" value="1"/>
</dbReference>
<dbReference type="Gene3D" id="3.30.450.150">
    <property type="entry name" value="Haem-degrading domain"/>
    <property type="match status" value="1"/>
</dbReference>
<dbReference type="EMBL" id="BJVU01000019">
    <property type="protein sequence ID" value="GEL60014.1"/>
    <property type="molecule type" value="Genomic_DNA"/>
</dbReference>
<dbReference type="InterPro" id="IPR038084">
    <property type="entry name" value="PduO/GlcC-like_sf"/>
</dbReference>
<accession>A0A6N3SSJ7</accession>
<reference evidence="3 5" key="2">
    <citation type="submission" date="2019-07" db="EMBL/GenBank/DDBJ databases">
        <title>Whole genome shotgun sequence of Acetobacter cibinongensis NBRC 16605.</title>
        <authorList>
            <person name="Hosoyama A."/>
            <person name="Uohara A."/>
            <person name="Ohji S."/>
            <person name="Ichikawa N."/>
        </authorList>
    </citation>
    <scope>NUCLEOTIDE SEQUENCE [LARGE SCALE GENOMIC DNA]</scope>
    <source>
        <strain evidence="3 5">NBRC 16605</strain>
    </source>
</reference>
<reference evidence="2 4" key="1">
    <citation type="submission" date="2012-11" db="EMBL/GenBank/DDBJ databases">
        <title>Whole genome sequence of Acetobacter cibinongensis 4H-1.</title>
        <authorList>
            <person name="Azuma Y."/>
            <person name="Higashiura N."/>
            <person name="Hirakawa H."/>
            <person name="Matsushita K."/>
        </authorList>
    </citation>
    <scope>NUCLEOTIDE SEQUENCE [LARGE SCALE GENOMIC DNA]</scope>
    <source>
        <strain evidence="2 4">4H-1</strain>
    </source>
</reference>
<dbReference type="STRING" id="1231339.Abci_024_015"/>
<gene>
    <name evidence="3" type="primary">glcG</name>
    <name evidence="2" type="ORF">Abci_024_015</name>
    <name evidence="3" type="ORF">ACI01nite_26160</name>
</gene>
<evidence type="ECO:0008006" key="6">
    <source>
        <dbReference type="Google" id="ProtNLM"/>
    </source>
</evidence>
<name>A0A0D6N7H8_9PROT</name>
<dbReference type="PANTHER" id="PTHR34309">
    <property type="entry name" value="SLR1406 PROTEIN"/>
    <property type="match status" value="1"/>
</dbReference>
<evidence type="ECO:0000256" key="1">
    <source>
        <dbReference type="SAM" id="SignalP"/>
    </source>
</evidence>
<protein>
    <recommendedName>
        <fullName evidence="6">GlcG protein</fullName>
    </recommendedName>
</protein>
<dbReference type="InterPro" id="IPR052517">
    <property type="entry name" value="GlcG_carb_metab_protein"/>
</dbReference>
<dbReference type="Proteomes" id="UP000032671">
    <property type="component" value="Unassembled WGS sequence"/>
</dbReference>
<dbReference type="EMBL" id="BAMV01000024">
    <property type="protein sequence ID" value="GAN61446.1"/>
    <property type="molecule type" value="Genomic_DNA"/>
</dbReference>
<evidence type="ECO:0000313" key="4">
    <source>
        <dbReference type="Proteomes" id="UP000032671"/>
    </source>
</evidence>
<dbReference type="Pfam" id="PF03928">
    <property type="entry name" value="HbpS-like"/>
    <property type="match status" value="1"/>
</dbReference>
<comment type="caution">
    <text evidence="2">The sequence shown here is derived from an EMBL/GenBank/DDBJ whole genome shotgun (WGS) entry which is preliminary data.</text>
</comment>
<organism evidence="2 4">
    <name type="scientific">Acetobacter cibinongensis</name>
    <dbReference type="NCBI Taxonomy" id="146475"/>
    <lineage>
        <taxon>Bacteria</taxon>
        <taxon>Pseudomonadati</taxon>
        <taxon>Pseudomonadota</taxon>
        <taxon>Alphaproteobacteria</taxon>
        <taxon>Acetobacterales</taxon>
        <taxon>Acetobacteraceae</taxon>
        <taxon>Acetobacter</taxon>
    </lineage>
</organism>
<dbReference type="InterPro" id="IPR005624">
    <property type="entry name" value="PduO/GlcC-like"/>
</dbReference>
<sequence length="161" mass="16731">MKHKFLGALAVLFCFTAASAAKADEDRVLKRVLLSSAGAKSLLNTAESDARKHGMKVSIAVVDASGRLLAFIRMDDAQTGTDDTAIKKAKTAALYSSRGKVLAERVSQNQAFLMTLPGVAAVPGSAPVIVDQHVIGAVGVSGSTDDLDDTVATDAANKFQI</sequence>
<accession>A0A0D6N7H8</accession>
<dbReference type="RefSeq" id="WP_048839496.1">
    <property type="nucleotide sequence ID" value="NZ_BAMV01000024.1"/>
</dbReference>
<evidence type="ECO:0000313" key="5">
    <source>
        <dbReference type="Proteomes" id="UP000321891"/>
    </source>
</evidence>
<dbReference type="PANTHER" id="PTHR34309:SF1">
    <property type="entry name" value="PROTEIN GLCG"/>
    <property type="match status" value="1"/>
</dbReference>
<keyword evidence="1" id="KW-0732">Signal</keyword>
<dbReference type="Proteomes" id="UP000321891">
    <property type="component" value="Unassembled WGS sequence"/>
</dbReference>
<proteinExistence type="predicted"/>
<evidence type="ECO:0000313" key="3">
    <source>
        <dbReference type="EMBL" id="GEL60014.1"/>
    </source>
</evidence>
<evidence type="ECO:0000313" key="2">
    <source>
        <dbReference type="EMBL" id="GAN61446.1"/>
    </source>
</evidence>